<dbReference type="GO" id="GO:0005739">
    <property type="term" value="C:mitochondrion"/>
    <property type="evidence" value="ECO:0007669"/>
    <property type="project" value="UniProtKB-SubCell"/>
</dbReference>
<dbReference type="HAMAP" id="MF_00050">
    <property type="entry name" value="EF_Ts"/>
    <property type="match status" value="1"/>
</dbReference>
<keyword evidence="4" id="KW-0809">Transit peptide</keyword>
<organism evidence="8 9">
    <name type="scientific">Calocera cornea HHB12733</name>
    <dbReference type="NCBI Taxonomy" id="1353952"/>
    <lineage>
        <taxon>Eukaryota</taxon>
        <taxon>Fungi</taxon>
        <taxon>Dikarya</taxon>
        <taxon>Basidiomycota</taxon>
        <taxon>Agaricomycotina</taxon>
        <taxon>Dacrymycetes</taxon>
        <taxon>Dacrymycetales</taxon>
        <taxon>Dacrymycetaceae</taxon>
        <taxon>Calocera</taxon>
    </lineage>
</organism>
<dbReference type="SUPFAM" id="SSF54713">
    <property type="entry name" value="Elongation factor Ts (EF-Ts), dimerisation domain"/>
    <property type="match status" value="2"/>
</dbReference>
<dbReference type="SUPFAM" id="SSF46934">
    <property type="entry name" value="UBA-like"/>
    <property type="match status" value="1"/>
</dbReference>
<dbReference type="FunCoup" id="A0A165E554">
    <property type="interactions" value="270"/>
</dbReference>
<dbReference type="PANTHER" id="PTHR11741">
    <property type="entry name" value="ELONGATION FACTOR TS"/>
    <property type="match status" value="1"/>
</dbReference>
<evidence type="ECO:0000256" key="5">
    <source>
        <dbReference type="ARBA" id="ARBA00023128"/>
    </source>
</evidence>
<dbReference type="Gene3D" id="3.30.479.20">
    <property type="entry name" value="Elongation factor Ts, dimerisation domain"/>
    <property type="match status" value="2"/>
</dbReference>
<dbReference type="PROSITE" id="PS01127">
    <property type="entry name" value="EF_TS_2"/>
    <property type="match status" value="1"/>
</dbReference>
<evidence type="ECO:0000256" key="3">
    <source>
        <dbReference type="ARBA" id="ARBA00022917"/>
    </source>
</evidence>
<name>A0A165E554_9BASI</name>
<keyword evidence="9" id="KW-1185">Reference proteome</keyword>
<sequence>MHLTTRPTALIRAATRSRYYAATETPEKVPLALIKELRSMTNVSLKDAREALLQSRYDVRLALNYVRHNAIKVGKKKAEMLKDRTAAEGVIGLCMLSGGWAGGIDWGVRAGIVELNCETDFVARNADFHDLARKIAESAGFYWDHTPRDQRSRHGLESTEASHWHRNRVFDSTKQFISTFPTDELLKAPLVNILDAPGATRVQSAIWEATAKFGEKIHLRRAATLLHPPPRSSDRGLRVGSYAHGGKQFELGETGQVVSLVVVQMRSKALPSKANDEKFIGDLNQLCTSLARQVVGYQTTDVGDRSDLVKGVPDSAKLYDQPFAMLTPEPTKDSVNRVLINWAEERGIGAIEGDSDDGLSILDFVTWTVGEGIEKEEQDFAGEVKKMANKYAL</sequence>
<keyword evidence="5 6" id="KW-0496">Mitochondrion</keyword>
<dbReference type="PANTHER" id="PTHR11741:SF0">
    <property type="entry name" value="ELONGATION FACTOR TS, MITOCHONDRIAL"/>
    <property type="match status" value="1"/>
</dbReference>
<comment type="function">
    <text evidence="6">Associates with the EF-Tu.GDP complex and induces the exchange of GDP to GTP. It remains bound to the aminoacyl-tRNA.EF-Tu.GTP complex up to the GTP hydrolysis stage on the ribosome.</text>
</comment>
<dbReference type="InParanoid" id="A0A165E554"/>
<keyword evidence="3 6" id="KW-0648">Protein biosynthesis</keyword>
<dbReference type="AlphaFoldDB" id="A0A165E554"/>
<dbReference type="OrthoDB" id="277235at2759"/>
<dbReference type="InterPro" id="IPR009060">
    <property type="entry name" value="UBA-like_sf"/>
</dbReference>
<dbReference type="Proteomes" id="UP000076842">
    <property type="component" value="Unassembled WGS sequence"/>
</dbReference>
<dbReference type="EMBL" id="KV424021">
    <property type="protein sequence ID" value="KZT54116.1"/>
    <property type="molecule type" value="Genomic_DNA"/>
</dbReference>
<dbReference type="STRING" id="1353952.A0A165E554"/>
<proteinExistence type="inferred from homology"/>
<evidence type="ECO:0000259" key="7">
    <source>
        <dbReference type="Pfam" id="PF00889"/>
    </source>
</evidence>
<dbReference type="Pfam" id="PF00889">
    <property type="entry name" value="EF_TS"/>
    <property type="match status" value="1"/>
</dbReference>
<evidence type="ECO:0000313" key="9">
    <source>
        <dbReference type="Proteomes" id="UP000076842"/>
    </source>
</evidence>
<dbReference type="InterPro" id="IPR036402">
    <property type="entry name" value="EF-Ts_dimer_sf"/>
</dbReference>
<dbReference type="InterPro" id="IPR018101">
    <property type="entry name" value="Transl_elong_Ts_CS"/>
</dbReference>
<evidence type="ECO:0000256" key="1">
    <source>
        <dbReference type="ARBA" id="ARBA00005532"/>
    </source>
</evidence>
<dbReference type="GO" id="GO:0070125">
    <property type="term" value="P:mitochondrial translational elongation"/>
    <property type="evidence" value="ECO:0007669"/>
    <property type="project" value="TreeGrafter"/>
</dbReference>
<dbReference type="InterPro" id="IPR001816">
    <property type="entry name" value="Transl_elong_EFTs/EF1B"/>
</dbReference>
<comment type="similarity">
    <text evidence="1 6">Belongs to the EF-Ts family.</text>
</comment>
<evidence type="ECO:0000313" key="8">
    <source>
        <dbReference type="EMBL" id="KZT54116.1"/>
    </source>
</evidence>
<feature type="domain" description="Translation elongation factor EFTs/EF1B dimerisation" evidence="7">
    <location>
        <begin position="111"/>
        <end position="268"/>
    </location>
</feature>
<comment type="subcellular location">
    <subcellularLocation>
        <location evidence="6">Mitochondrion</location>
    </subcellularLocation>
</comment>
<protein>
    <recommendedName>
        <fullName evidence="6">Elongation factor Ts, mitochondrial</fullName>
        <shortName evidence="6">EF-Ts</shortName>
        <shortName evidence="6">EF-TsMt</shortName>
    </recommendedName>
</protein>
<evidence type="ECO:0000256" key="4">
    <source>
        <dbReference type="ARBA" id="ARBA00022946"/>
    </source>
</evidence>
<evidence type="ECO:0000256" key="2">
    <source>
        <dbReference type="ARBA" id="ARBA00022768"/>
    </source>
</evidence>
<evidence type="ECO:0000256" key="6">
    <source>
        <dbReference type="HAMAP-Rule" id="MF_03135"/>
    </source>
</evidence>
<dbReference type="Gene3D" id="1.10.8.10">
    <property type="entry name" value="DNA helicase RuvA subunit, C-terminal domain"/>
    <property type="match status" value="1"/>
</dbReference>
<dbReference type="GO" id="GO:0003746">
    <property type="term" value="F:translation elongation factor activity"/>
    <property type="evidence" value="ECO:0007669"/>
    <property type="project" value="UniProtKB-UniRule"/>
</dbReference>
<reference evidence="8 9" key="1">
    <citation type="journal article" date="2016" name="Mol. Biol. Evol.">
        <title>Comparative Genomics of Early-Diverging Mushroom-Forming Fungi Provides Insights into the Origins of Lignocellulose Decay Capabilities.</title>
        <authorList>
            <person name="Nagy L.G."/>
            <person name="Riley R."/>
            <person name="Tritt A."/>
            <person name="Adam C."/>
            <person name="Daum C."/>
            <person name="Floudas D."/>
            <person name="Sun H."/>
            <person name="Yadav J.S."/>
            <person name="Pangilinan J."/>
            <person name="Larsson K.H."/>
            <person name="Matsuura K."/>
            <person name="Barry K."/>
            <person name="Labutti K."/>
            <person name="Kuo R."/>
            <person name="Ohm R.A."/>
            <person name="Bhattacharya S.S."/>
            <person name="Shirouzu T."/>
            <person name="Yoshinaga Y."/>
            <person name="Martin F.M."/>
            <person name="Grigoriev I.V."/>
            <person name="Hibbett D.S."/>
        </authorList>
    </citation>
    <scope>NUCLEOTIDE SEQUENCE [LARGE SCALE GENOMIC DNA]</scope>
    <source>
        <strain evidence="8 9">HHB12733</strain>
    </source>
</reference>
<dbReference type="InterPro" id="IPR014039">
    <property type="entry name" value="Transl_elong_EFTs/EF1B_dimer"/>
</dbReference>
<accession>A0A165E554</accession>
<keyword evidence="2 6" id="KW-0251">Elongation factor</keyword>
<gene>
    <name evidence="6" type="primary">TSF1</name>
    <name evidence="8" type="ORF">CALCODRAFT_439169</name>
</gene>